<dbReference type="InterPro" id="IPR025668">
    <property type="entry name" value="Tnp_DDE_dom"/>
</dbReference>
<dbReference type="AlphaFoldDB" id="A0A345Y4T7"/>
<evidence type="ECO:0000313" key="3">
    <source>
        <dbReference type="Proteomes" id="UP000254537"/>
    </source>
</evidence>
<dbReference type="KEGG" id="ccah:DWG20_05550"/>
<dbReference type="Pfam" id="PF13737">
    <property type="entry name" value="DDE_Tnp_1_5"/>
    <property type="match status" value="1"/>
</dbReference>
<proteinExistence type="predicted"/>
<dbReference type="OrthoDB" id="8451553at2"/>
<dbReference type="RefSeq" id="WP_115432874.1">
    <property type="nucleotide sequence ID" value="NZ_CP031337.1"/>
</dbReference>
<dbReference type="PANTHER" id="PTHR34631">
    <property type="match status" value="1"/>
</dbReference>
<dbReference type="InterPro" id="IPR053520">
    <property type="entry name" value="Transposase_Tn903"/>
</dbReference>
<dbReference type="EMBL" id="CP031337">
    <property type="protein sequence ID" value="AXK38939.1"/>
    <property type="molecule type" value="Genomic_DNA"/>
</dbReference>
<feature type="domain" description="Transposase DDE" evidence="1">
    <location>
        <begin position="21"/>
        <end position="129"/>
    </location>
</feature>
<dbReference type="InterPro" id="IPR053172">
    <property type="entry name" value="Tn903_transposase"/>
</dbReference>
<evidence type="ECO:0000313" key="2">
    <source>
        <dbReference type="EMBL" id="AXK38939.1"/>
    </source>
</evidence>
<accession>A0A345Y4T7</accession>
<dbReference type="PANTHER" id="PTHR34631:SF3">
    <property type="entry name" value="ISSOD12 TRANSPOSASE TNPA_ISSOD12"/>
    <property type="match status" value="1"/>
</dbReference>
<reference evidence="2 3" key="1">
    <citation type="submission" date="2018-07" db="EMBL/GenBank/DDBJ databases">
        <title>Crenobacter cavernae sp. nov., isolated from a karst cave.</title>
        <authorList>
            <person name="Zhu H."/>
        </authorList>
    </citation>
    <scope>NUCLEOTIDE SEQUENCE [LARGE SCALE GENOMIC DNA]</scope>
    <source>
        <strain evidence="2 3">K1W11S-77</strain>
    </source>
</reference>
<name>A0A345Y4T7_9NEIS</name>
<dbReference type="NCBIfam" id="NF033579">
    <property type="entry name" value="transpos_IS5_2"/>
    <property type="match status" value="1"/>
</dbReference>
<sequence>MNPHKPRYRTTNWPEYNRSLQRRGNLTVWLSPEMPWLGGHTGANGRPPVYTDVAIQTVLTLKVLFKLALRQARGLVCSVLRLLGLNWPVPCFSTVSRRQATLTVNIPVRRQAEPLHLLVDSTGLKICGEGEWKVKKHGTEYRRSWRKVHLAIDAATLDVRAVEMTDHRQGDAAQAEELLSQLGPAEPLASVSGDGAYDTRGFYRAVRSRGAEVIVSPRRNGKPWQDRTDFAQARNATLAAARHLGWRLWKKWSGYHRRSLVETTMGRLKLLGERLAARQPERQVAEVPVRCAILNTFNRLGMPVTVTHA</sequence>
<gene>
    <name evidence="2" type="ORF">DWG20_05550</name>
</gene>
<protein>
    <submittedName>
        <fullName evidence="2">IS5 family transposase</fullName>
    </submittedName>
</protein>
<dbReference type="Proteomes" id="UP000254537">
    <property type="component" value="Chromosome"/>
</dbReference>
<evidence type="ECO:0000259" key="1">
    <source>
        <dbReference type="Pfam" id="PF13737"/>
    </source>
</evidence>
<organism evidence="2 3">
    <name type="scientific">Crenobacter cavernae</name>
    <dbReference type="NCBI Taxonomy" id="2290923"/>
    <lineage>
        <taxon>Bacteria</taxon>
        <taxon>Pseudomonadati</taxon>
        <taxon>Pseudomonadota</taxon>
        <taxon>Betaproteobacteria</taxon>
        <taxon>Neisseriales</taxon>
        <taxon>Neisseriaceae</taxon>
        <taxon>Crenobacter</taxon>
    </lineage>
</organism>